<dbReference type="SMART" id="SM00076">
    <property type="entry name" value="IFabd"/>
    <property type="match status" value="1"/>
</dbReference>
<comment type="subcellular location">
    <subcellularLocation>
        <location evidence="2">Secreted</location>
    </subcellularLocation>
</comment>
<keyword evidence="7 9" id="KW-0051">Antiviral defense</keyword>
<name>A0A8C3SNK1_CHESE</name>
<keyword evidence="11" id="KW-1185">Reference proteome</keyword>
<keyword evidence="4 9" id="KW-0202">Cytokine</keyword>
<dbReference type="PANTHER" id="PTHR11691">
    <property type="entry name" value="TYPE I INTERFERON"/>
    <property type="match status" value="1"/>
</dbReference>
<dbReference type="GO" id="GO:0006955">
    <property type="term" value="P:immune response"/>
    <property type="evidence" value="ECO:0007669"/>
    <property type="project" value="UniProtKB-ARBA"/>
</dbReference>
<dbReference type="GO" id="GO:0005125">
    <property type="term" value="F:cytokine activity"/>
    <property type="evidence" value="ECO:0007669"/>
    <property type="project" value="UniProtKB-KW"/>
</dbReference>
<dbReference type="Pfam" id="PF00143">
    <property type="entry name" value="Interferon"/>
    <property type="match status" value="1"/>
</dbReference>
<sequence>IQKGNSFLLLIKWMKSLYHASLPVEQSEQKEFRASEENEWKFPPQFINEIKAFKSTQDVVQLQLSQKENANVAIQEILQEIFTIFSKNLTQTAWDSSSIARFQNGLHQQIQRLEVCLAWKVRTSNAFLRDRQYSPCAWAIIHGSGAKIGDWSCFEQGVELDDLLRSLPTLIFYDSMKTFAYSN</sequence>
<dbReference type="SUPFAM" id="SSF47266">
    <property type="entry name" value="4-helical cytokines"/>
    <property type="match status" value="1"/>
</dbReference>
<dbReference type="AlphaFoldDB" id="A0A8C3SNK1"/>
<evidence type="ECO:0000256" key="6">
    <source>
        <dbReference type="ARBA" id="ARBA00022729"/>
    </source>
</evidence>
<evidence type="ECO:0000256" key="4">
    <source>
        <dbReference type="ARBA" id="ARBA00022514"/>
    </source>
</evidence>
<comment type="similarity">
    <text evidence="3 9">Belongs to the alpha/beta interferon family.</text>
</comment>
<evidence type="ECO:0000256" key="7">
    <source>
        <dbReference type="ARBA" id="ARBA00023118"/>
    </source>
</evidence>
<proteinExistence type="inferred from homology"/>
<evidence type="ECO:0000256" key="5">
    <source>
        <dbReference type="ARBA" id="ARBA00022525"/>
    </source>
</evidence>
<keyword evidence="5" id="KW-0964">Secreted</keyword>
<evidence type="ECO:0000313" key="11">
    <source>
        <dbReference type="Proteomes" id="UP000694403"/>
    </source>
</evidence>
<evidence type="ECO:0000313" key="10">
    <source>
        <dbReference type="Ensembl" id="ENSCSRP00000016989.1"/>
    </source>
</evidence>
<protein>
    <submittedName>
        <fullName evidence="10">Uncharacterized protein</fullName>
    </submittedName>
</protein>
<evidence type="ECO:0000256" key="1">
    <source>
        <dbReference type="ARBA" id="ARBA00002718"/>
    </source>
</evidence>
<reference evidence="10" key="2">
    <citation type="submission" date="2025-09" db="UniProtKB">
        <authorList>
            <consortium name="Ensembl"/>
        </authorList>
    </citation>
    <scope>IDENTIFICATION</scope>
</reference>
<keyword evidence="8" id="KW-1015">Disulfide bond</keyword>
<evidence type="ECO:0000256" key="3">
    <source>
        <dbReference type="ARBA" id="ARBA00011033"/>
    </source>
</evidence>
<dbReference type="Proteomes" id="UP000694403">
    <property type="component" value="Unplaced"/>
</dbReference>
<accession>A0A8C3SNK1</accession>
<reference evidence="10" key="1">
    <citation type="submission" date="2025-08" db="UniProtKB">
        <authorList>
            <consortium name="Ensembl"/>
        </authorList>
    </citation>
    <scope>IDENTIFICATION</scope>
</reference>
<dbReference type="PANTHER" id="PTHR11691:SF73">
    <property type="entry name" value="INTERFERON BETA"/>
    <property type="match status" value="1"/>
</dbReference>
<dbReference type="GO" id="GO:0051607">
    <property type="term" value="P:defense response to virus"/>
    <property type="evidence" value="ECO:0007669"/>
    <property type="project" value="UniProtKB-KW"/>
</dbReference>
<dbReference type="GO" id="GO:0005615">
    <property type="term" value="C:extracellular space"/>
    <property type="evidence" value="ECO:0007669"/>
    <property type="project" value="UniProtKB-KW"/>
</dbReference>
<evidence type="ECO:0000256" key="2">
    <source>
        <dbReference type="ARBA" id="ARBA00004613"/>
    </source>
</evidence>
<evidence type="ECO:0000256" key="9">
    <source>
        <dbReference type="RuleBase" id="RU000436"/>
    </source>
</evidence>
<comment type="function">
    <text evidence="1">Has antiviral activities.</text>
</comment>
<dbReference type="Ensembl" id="ENSCSRT00000017772.1">
    <property type="protein sequence ID" value="ENSCSRP00000016989.1"/>
    <property type="gene ID" value="ENSCSRG00000012985.1"/>
</dbReference>
<evidence type="ECO:0000256" key="8">
    <source>
        <dbReference type="ARBA" id="ARBA00023157"/>
    </source>
</evidence>
<keyword evidence="6" id="KW-0732">Signal</keyword>
<organism evidence="10 11">
    <name type="scientific">Chelydra serpentina</name>
    <name type="common">Snapping turtle</name>
    <name type="synonym">Testudo serpentina</name>
    <dbReference type="NCBI Taxonomy" id="8475"/>
    <lineage>
        <taxon>Eukaryota</taxon>
        <taxon>Metazoa</taxon>
        <taxon>Chordata</taxon>
        <taxon>Craniata</taxon>
        <taxon>Vertebrata</taxon>
        <taxon>Euteleostomi</taxon>
        <taxon>Archelosauria</taxon>
        <taxon>Testudinata</taxon>
        <taxon>Testudines</taxon>
        <taxon>Cryptodira</taxon>
        <taxon>Durocryptodira</taxon>
        <taxon>Americhelydia</taxon>
        <taxon>Chelydroidea</taxon>
        <taxon>Chelydridae</taxon>
        <taxon>Chelydra</taxon>
    </lineage>
</organism>
<dbReference type="Gene3D" id="1.20.1250.10">
    <property type="match status" value="1"/>
</dbReference>
<dbReference type="InterPro" id="IPR009079">
    <property type="entry name" value="4_helix_cytokine-like_core"/>
</dbReference>
<dbReference type="InterPro" id="IPR000471">
    <property type="entry name" value="Interferon_alpha/beta/delta"/>
</dbReference>
<dbReference type="GO" id="GO:0005126">
    <property type="term" value="F:cytokine receptor binding"/>
    <property type="evidence" value="ECO:0007669"/>
    <property type="project" value="InterPro"/>
</dbReference>